<feature type="domain" description="Cobalamin-independent methionine synthase MetE C-terminal/archaeal" evidence="1">
    <location>
        <begin position="200"/>
        <end position="381"/>
    </location>
</feature>
<evidence type="ECO:0000313" key="4">
    <source>
        <dbReference type="Proteomes" id="UP000829758"/>
    </source>
</evidence>
<protein>
    <submittedName>
        <fullName evidence="2">Cobalamin-independent methionine synthase II family protein</fullName>
    </submittedName>
</protein>
<sequence length="401" mass="43898">MRKSTDRILTTHAGSLPRTPELLAANAAREANPADTGGYAELLQAAVTDLVRRQQQAGIDIPNDGEYGHAMSSAVDYGAWWSYSFARLSGLSVAETGIWEMEPVRSSPGNVVLTSFGDRRDRQRFAAAYTDPSSGITTGAQKIFPKVTGPVKYTGHDAVAGDIANLKAGLAAADLTEGFLASLSPGSCSRIANEYYATEEEFIYACADAMREEYKAIIDAGLIVQIDDPSIAENWDQINPEPSVQDYLRFTQIRVEALNYALRGLPEDRIRFHLCWGSWHGPHTTDIEFRHLVDTLLTINAGGYSFEAGNVRHEHEWRVWEDTKLPAGKVIIPAVVSHATNVVEHPELVADRIERFARLVGRENVIASTDCGLGGRVHPQIAQAKLEALGEGARLASSRLW</sequence>
<dbReference type="SUPFAM" id="SSF51726">
    <property type="entry name" value="UROD/MetE-like"/>
    <property type="match status" value="1"/>
</dbReference>
<proteinExistence type="predicted"/>
<dbReference type="GO" id="GO:0009086">
    <property type="term" value="P:methionine biosynthetic process"/>
    <property type="evidence" value="ECO:0007669"/>
    <property type="project" value="InterPro"/>
</dbReference>
<evidence type="ECO:0000259" key="1">
    <source>
        <dbReference type="Pfam" id="PF01717"/>
    </source>
</evidence>
<dbReference type="RefSeq" id="WP_227929659.1">
    <property type="nucleotide sequence ID" value="NZ_CP094984.1"/>
</dbReference>
<dbReference type="AlphaFoldDB" id="A0A9X1MB65"/>
<dbReference type="GO" id="GO:0008270">
    <property type="term" value="F:zinc ion binding"/>
    <property type="evidence" value="ECO:0007669"/>
    <property type="project" value="InterPro"/>
</dbReference>
<accession>A0A9X1MB65</accession>
<dbReference type="Pfam" id="PF01717">
    <property type="entry name" value="Meth_synt_2"/>
    <property type="match status" value="1"/>
</dbReference>
<dbReference type="GO" id="GO:0003871">
    <property type="term" value="F:5-methyltetrahydropteroyltriglutamate-homocysteine S-methyltransferase activity"/>
    <property type="evidence" value="ECO:0007669"/>
    <property type="project" value="InterPro"/>
</dbReference>
<dbReference type="Gene3D" id="3.20.20.210">
    <property type="match status" value="1"/>
</dbReference>
<dbReference type="EMBL" id="CP094984">
    <property type="protein sequence ID" value="UON92158.1"/>
    <property type="molecule type" value="Genomic_DNA"/>
</dbReference>
<reference evidence="2" key="1">
    <citation type="submission" date="2021-10" db="EMBL/GenBank/DDBJ databases">
        <title>Novel species in genus Arthrobacter.</title>
        <authorList>
            <person name="Liu Y."/>
        </authorList>
    </citation>
    <scope>NUCLEOTIDE SEQUENCE</scope>
    <source>
        <strain evidence="2">Zg-Y462</strain>
        <strain evidence="4">zg-Y462</strain>
    </source>
</reference>
<dbReference type="InterPro" id="IPR002629">
    <property type="entry name" value="Met_Synth_C/arc"/>
</dbReference>
<organism evidence="2 5">
    <name type="scientific">Arthrobacter zhangbolii</name>
    <dbReference type="NCBI Taxonomy" id="2886936"/>
    <lineage>
        <taxon>Bacteria</taxon>
        <taxon>Bacillati</taxon>
        <taxon>Actinomycetota</taxon>
        <taxon>Actinomycetes</taxon>
        <taxon>Micrococcales</taxon>
        <taxon>Micrococcaceae</taxon>
        <taxon>Arthrobacter</taxon>
    </lineage>
</organism>
<evidence type="ECO:0000313" key="5">
    <source>
        <dbReference type="Proteomes" id="UP001155145"/>
    </source>
</evidence>
<dbReference type="InterPro" id="IPR038071">
    <property type="entry name" value="UROD/MetE-like_sf"/>
</dbReference>
<dbReference type="EMBL" id="JAJFZT010000012">
    <property type="protein sequence ID" value="MCC3274110.1"/>
    <property type="molecule type" value="Genomic_DNA"/>
</dbReference>
<keyword evidence="4" id="KW-1185">Reference proteome</keyword>
<evidence type="ECO:0000313" key="2">
    <source>
        <dbReference type="EMBL" id="MCC3274110.1"/>
    </source>
</evidence>
<dbReference type="Proteomes" id="UP000829758">
    <property type="component" value="Chromosome"/>
</dbReference>
<gene>
    <name evidence="2" type="ORF">LJ755_15405</name>
    <name evidence="3" type="ORF">MUK71_00370</name>
</gene>
<name>A0A9X1MB65_9MICC</name>
<dbReference type="CDD" id="cd03311">
    <property type="entry name" value="CIMS_C_terminal_like"/>
    <property type="match status" value="1"/>
</dbReference>
<dbReference type="Proteomes" id="UP001155145">
    <property type="component" value="Unassembled WGS sequence"/>
</dbReference>
<dbReference type="PANTHER" id="PTHR43844:SF2">
    <property type="entry name" value="SYNTHASE, VITAMIN-B12 INDEPENDENT, PUTATIVE (AFU_ORTHOLOGUE AFUA_3G12060)-RELATED"/>
    <property type="match status" value="1"/>
</dbReference>
<evidence type="ECO:0000313" key="3">
    <source>
        <dbReference type="EMBL" id="UON92158.1"/>
    </source>
</evidence>
<dbReference type="PANTHER" id="PTHR43844">
    <property type="entry name" value="METHIONINE SYNTHASE"/>
    <property type="match status" value="1"/>
</dbReference>